<name>A0ABW2XX78_9ACTN</name>
<dbReference type="InterPro" id="IPR000835">
    <property type="entry name" value="HTH_MarR-typ"/>
</dbReference>
<feature type="compositionally biased region" description="Low complexity" evidence="1">
    <location>
        <begin position="149"/>
        <end position="160"/>
    </location>
</feature>
<evidence type="ECO:0000259" key="2">
    <source>
        <dbReference type="PROSITE" id="PS50995"/>
    </source>
</evidence>
<dbReference type="PANTHER" id="PTHR33164">
    <property type="entry name" value="TRANSCRIPTIONAL REGULATOR, MARR FAMILY"/>
    <property type="match status" value="1"/>
</dbReference>
<feature type="domain" description="HTH marR-type" evidence="2">
    <location>
        <begin position="12"/>
        <end position="141"/>
    </location>
</feature>
<dbReference type="Proteomes" id="UP001597063">
    <property type="component" value="Unassembled WGS sequence"/>
</dbReference>
<comment type="caution">
    <text evidence="3">The sequence shown here is derived from an EMBL/GenBank/DDBJ whole genome shotgun (WGS) entry which is preliminary data.</text>
</comment>
<organism evidence="3 4">
    <name type="scientific">Actinomadura fibrosa</name>
    <dbReference type="NCBI Taxonomy" id="111802"/>
    <lineage>
        <taxon>Bacteria</taxon>
        <taxon>Bacillati</taxon>
        <taxon>Actinomycetota</taxon>
        <taxon>Actinomycetes</taxon>
        <taxon>Streptosporangiales</taxon>
        <taxon>Thermomonosporaceae</taxon>
        <taxon>Actinomadura</taxon>
    </lineage>
</organism>
<accession>A0ABW2XX78</accession>
<dbReference type="Pfam" id="PF12802">
    <property type="entry name" value="MarR_2"/>
    <property type="match status" value="1"/>
</dbReference>
<proteinExistence type="predicted"/>
<reference evidence="4" key="1">
    <citation type="journal article" date="2019" name="Int. J. Syst. Evol. Microbiol.">
        <title>The Global Catalogue of Microorganisms (GCM) 10K type strain sequencing project: providing services to taxonomists for standard genome sequencing and annotation.</title>
        <authorList>
            <consortium name="The Broad Institute Genomics Platform"/>
            <consortium name="The Broad Institute Genome Sequencing Center for Infectious Disease"/>
            <person name="Wu L."/>
            <person name="Ma J."/>
        </authorList>
    </citation>
    <scope>NUCLEOTIDE SEQUENCE [LARGE SCALE GENOMIC DNA]</scope>
    <source>
        <strain evidence="4">JCM 9371</strain>
    </source>
</reference>
<evidence type="ECO:0000256" key="1">
    <source>
        <dbReference type="SAM" id="MobiDB-lite"/>
    </source>
</evidence>
<dbReference type="PANTHER" id="PTHR33164:SF43">
    <property type="entry name" value="HTH-TYPE TRANSCRIPTIONAL REPRESSOR YETL"/>
    <property type="match status" value="1"/>
</dbReference>
<dbReference type="Gene3D" id="1.10.10.10">
    <property type="entry name" value="Winged helix-like DNA-binding domain superfamily/Winged helix DNA-binding domain"/>
    <property type="match status" value="1"/>
</dbReference>
<evidence type="ECO:0000313" key="3">
    <source>
        <dbReference type="EMBL" id="MFD0690996.1"/>
    </source>
</evidence>
<dbReference type="InterPro" id="IPR036390">
    <property type="entry name" value="WH_DNA-bd_sf"/>
</dbReference>
<dbReference type="SMART" id="SM00347">
    <property type="entry name" value="HTH_MARR"/>
    <property type="match status" value="1"/>
</dbReference>
<dbReference type="InterPro" id="IPR039422">
    <property type="entry name" value="MarR/SlyA-like"/>
</dbReference>
<dbReference type="SUPFAM" id="SSF46785">
    <property type="entry name" value="Winged helix' DNA-binding domain"/>
    <property type="match status" value="1"/>
</dbReference>
<dbReference type="EMBL" id="JBHTGP010000026">
    <property type="protein sequence ID" value="MFD0690996.1"/>
    <property type="molecule type" value="Genomic_DNA"/>
</dbReference>
<dbReference type="RefSeq" id="WP_165503259.1">
    <property type="nucleotide sequence ID" value="NZ_CAACUY010000299.1"/>
</dbReference>
<evidence type="ECO:0000313" key="4">
    <source>
        <dbReference type="Proteomes" id="UP001597063"/>
    </source>
</evidence>
<dbReference type="InterPro" id="IPR036388">
    <property type="entry name" value="WH-like_DNA-bd_sf"/>
</dbReference>
<dbReference type="PRINTS" id="PR00598">
    <property type="entry name" value="HTHMARR"/>
</dbReference>
<dbReference type="PROSITE" id="PS50995">
    <property type="entry name" value="HTH_MARR_2"/>
    <property type="match status" value="1"/>
</dbReference>
<keyword evidence="4" id="KW-1185">Reference proteome</keyword>
<protein>
    <submittedName>
        <fullName evidence="3">MarR family winged helix-turn-helix transcriptional regulator</fullName>
    </submittedName>
</protein>
<sequence length="175" mass="19596">MEDRPDPLHDSPSYLVFELVRLIRRTSAELFPGERLRLPHLLVLSCVARLGPLSQREVSEYLRMDAGDIVGLVDALEDAGHVRRRRDPGDRRRYALEATEDGRLFLAQSRDGRDRLNDLLFAPLAPHELDQFKALVLRVLAQHDERFTAPPGAASGAASAQRTEIAAPARRRASS</sequence>
<gene>
    <name evidence="3" type="ORF">ACFQZM_41350</name>
</gene>
<feature type="region of interest" description="Disordered" evidence="1">
    <location>
        <begin position="148"/>
        <end position="175"/>
    </location>
</feature>